<dbReference type="InterPro" id="IPR001579">
    <property type="entry name" value="Glyco_hydro_18_chit_AS"/>
</dbReference>
<evidence type="ECO:0000256" key="3">
    <source>
        <dbReference type="RuleBase" id="RU000489"/>
    </source>
</evidence>
<proteinExistence type="predicted"/>
<evidence type="ECO:0000259" key="4">
    <source>
        <dbReference type="PROSITE" id="PS51910"/>
    </source>
</evidence>
<evidence type="ECO:0000256" key="2">
    <source>
        <dbReference type="ARBA" id="ARBA00023295"/>
    </source>
</evidence>
<reference evidence="5 6" key="1">
    <citation type="journal article" date="2020" name="G3 (Bethesda)">
        <title>Improved Reference Genome for Cyclotella cryptica CCMP332, a Model for Cell Wall Morphogenesis, Salinity Adaptation, and Lipid Production in Diatoms (Bacillariophyta).</title>
        <authorList>
            <person name="Roberts W.R."/>
            <person name="Downey K.M."/>
            <person name="Ruck E.C."/>
            <person name="Traller J.C."/>
            <person name="Alverson A.J."/>
        </authorList>
    </citation>
    <scope>NUCLEOTIDE SEQUENCE [LARGE SCALE GENOMIC DNA]</scope>
    <source>
        <strain evidence="5 6">CCMP332</strain>
    </source>
</reference>
<dbReference type="Proteomes" id="UP001516023">
    <property type="component" value="Unassembled WGS sequence"/>
</dbReference>
<keyword evidence="2 3" id="KW-0326">Glycosidase</keyword>
<protein>
    <recommendedName>
        <fullName evidence="4">GH18 domain-containing protein</fullName>
    </recommendedName>
</protein>
<evidence type="ECO:0000313" key="6">
    <source>
        <dbReference type="Proteomes" id="UP001516023"/>
    </source>
</evidence>
<dbReference type="PANTHER" id="PTHR11177">
    <property type="entry name" value="CHITINASE"/>
    <property type="match status" value="1"/>
</dbReference>
<accession>A0ABD3PVL0</accession>
<dbReference type="PROSITE" id="PS51910">
    <property type="entry name" value="GH18_2"/>
    <property type="match status" value="1"/>
</dbReference>
<dbReference type="AlphaFoldDB" id="A0ABD3PVL0"/>
<evidence type="ECO:0000256" key="1">
    <source>
        <dbReference type="ARBA" id="ARBA00022801"/>
    </source>
</evidence>
<dbReference type="InterPro" id="IPR050314">
    <property type="entry name" value="Glycosyl_Hydrlase_18"/>
</dbReference>
<dbReference type="PANTHER" id="PTHR11177:SF317">
    <property type="entry name" value="CHITINASE 12-RELATED"/>
    <property type="match status" value="1"/>
</dbReference>
<dbReference type="InterPro" id="IPR017853">
    <property type="entry name" value="GH"/>
</dbReference>
<dbReference type="SMART" id="SM00636">
    <property type="entry name" value="Glyco_18"/>
    <property type="match status" value="1"/>
</dbReference>
<gene>
    <name evidence="5" type="ORF">HJC23_003926</name>
</gene>
<dbReference type="PROSITE" id="PS01095">
    <property type="entry name" value="GH18_1"/>
    <property type="match status" value="1"/>
</dbReference>
<evidence type="ECO:0000313" key="5">
    <source>
        <dbReference type="EMBL" id="KAL3791669.1"/>
    </source>
</evidence>
<feature type="domain" description="GH18" evidence="4">
    <location>
        <begin position="217"/>
        <end position="642"/>
    </location>
</feature>
<keyword evidence="1 3" id="KW-0378">Hydrolase</keyword>
<sequence length="642" mass="71925">MVTVFSRVQDQRTALRIRHCGGQLTRIPQGQRIVLNALTKVEPQQGVDWLVIGTITPKSGVGTMLPNQAQATYNEGSLIDLDVVISAHRKGHFVYKVCPIDPAPSDVCGRQSLWCSTRSNYPEQVYLPPSTFPGSNTDATDGVTGIKYNHKYRLPKGFHGSNVLIQWHWIPGNEGVFTRAMISILGQRVLKTSTRTSTLHSSKLMLRVIYGARTVQQSELYFYYKWCAFPSIPSFVSTLPSPSMEHSPQLLVGPHDWNPPSGIPKNWDQRPRTAMLITLIKGSSILLMPLCGCRLADGAYRMHVLPMHLCTVVASALQSCVDLLEEYSFNGLDIDWEYPRFAEDSGTPKVKGNFSLLLDEVHSALDLLKTKTGKSYGLMVALSCWPNHIANIDTPHLNSVLDEFHLMTYDFNGAWSDLTGVHSLMHYQGWGPKKFSLDDCVRMWHEQGTPCQKLTLALVATLVHLQMQRASNKVILETTLPIGLPYITSVRHETTKMQFDLFPSGGLVSSCHTSFTTKGQFATRWNMSSITDFMGFDLGIIRKLHNPATSCFYTTPDPPLSTTSSTLANTGCVNFHNKEEEYFITNYEDKKPHSFIISIYFSPCYRPPIKLCGISGAILEASKDGINNKILFYQTPLMQWED</sequence>
<dbReference type="EMBL" id="JABMIG020000111">
    <property type="protein sequence ID" value="KAL3791669.1"/>
    <property type="molecule type" value="Genomic_DNA"/>
</dbReference>
<name>A0ABD3PVL0_9STRA</name>
<dbReference type="GO" id="GO:0016798">
    <property type="term" value="F:hydrolase activity, acting on glycosyl bonds"/>
    <property type="evidence" value="ECO:0007669"/>
    <property type="project" value="UniProtKB-KW"/>
</dbReference>
<dbReference type="InterPro" id="IPR001223">
    <property type="entry name" value="Glyco_hydro18_cat"/>
</dbReference>
<dbReference type="InterPro" id="IPR011583">
    <property type="entry name" value="Chitinase_II/V-like_cat"/>
</dbReference>
<dbReference type="SUPFAM" id="SSF51445">
    <property type="entry name" value="(Trans)glycosidases"/>
    <property type="match status" value="1"/>
</dbReference>
<organism evidence="5 6">
    <name type="scientific">Cyclotella cryptica</name>
    <dbReference type="NCBI Taxonomy" id="29204"/>
    <lineage>
        <taxon>Eukaryota</taxon>
        <taxon>Sar</taxon>
        <taxon>Stramenopiles</taxon>
        <taxon>Ochrophyta</taxon>
        <taxon>Bacillariophyta</taxon>
        <taxon>Coscinodiscophyceae</taxon>
        <taxon>Thalassiosirophycidae</taxon>
        <taxon>Stephanodiscales</taxon>
        <taxon>Stephanodiscaceae</taxon>
        <taxon>Cyclotella</taxon>
    </lineage>
</organism>
<keyword evidence="6" id="KW-1185">Reference proteome</keyword>
<dbReference type="Gene3D" id="3.20.20.80">
    <property type="entry name" value="Glycosidases"/>
    <property type="match status" value="1"/>
</dbReference>
<dbReference type="Pfam" id="PF00704">
    <property type="entry name" value="Glyco_hydro_18"/>
    <property type="match status" value="1"/>
</dbReference>
<comment type="caution">
    <text evidence="5">The sequence shown here is derived from an EMBL/GenBank/DDBJ whole genome shotgun (WGS) entry which is preliminary data.</text>
</comment>